<dbReference type="SMART" id="SM00248">
    <property type="entry name" value="ANK"/>
    <property type="match status" value="4"/>
</dbReference>
<dbReference type="AlphaFoldDB" id="A0A9P6HA43"/>
<evidence type="ECO:0000259" key="9">
    <source>
        <dbReference type="PROSITE" id="PS50089"/>
    </source>
</evidence>
<keyword evidence="3 7" id="KW-0863">Zinc-finger</keyword>
<dbReference type="GO" id="GO:0008270">
    <property type="term" value="F:zinc ion binding"/>
    <property type="evidence" value="ECO:0007669"/>
    <property type="project" value="UniProtKB-KW"/>
</dbReference>
<feature type="domain" description="FYVE-type" evidence="10">
    <location>
        <begin position="669"/>
        <end position="741"/>
    </location>
</feature>
<dbReference type="OrthoDB" id="10057496at2759"/>
<dbReference type="InterPro" id="IPR011011">
    <property type="entry name" value="Znf_FYVE_PHD"/>
</dbReference>
<dbReference type="SUPFAM" id="SSF57903">
    <property type="entry name" value="FYVE/PHD zinc finger"/>
    <property type="match status" value="1"/>
</dbReference>
<reference evidence="11" key="1">
    <citation type="journal article" date="2020" name="Nat. Commun.">
        <title>Large-scale genome sequencing of mycorrhizal fungi provides insights into the early evolution of symbiotic traits.</title>
        <authorList>
            <person name="Miyauchi S."/>
            <person name="Kiss E."/>
            <person name="Kuo A."/>
            <person name="Drula E."/>
            <person name="Kohler A."/>
            <person name="Sanchez-Garcia M."/>
            <person name="Morin E."/>
            <person name="Andreopoulos B."/>
            <person name="Barry K.W."/>
            <person name="Bonito G."/>
            <person name="Buee M."/>
            <person name="Carver A."/>
            <person name="Chen C."/>
            <person name="Cichocki N."/>
            <person name="Clum A."/>
            <person name="Culley D."/>
            <person name="Crous P.W."/>
            <person name="Fauchery L."/>
            <person name="Girlanda M."/>
            <person name="Hayes R.D."/>
            <person name="Keri Z."/>
            <person name="LaButti K."/>
            <person name="Lipzen A."/>
            <person name="Lombard V."/>
            <person name="Magnuson J."/>
            <person name="Maillard F."/>
            <person name="Murat C."/>
            <person name="Nolan M."/>
            <person name="Ohm R.A."/>
            <person name="Pangilinan J."/>
            <person name="Pereira M.F."/>
            <person name="Perotto S."/>
            <person name="Peter M."/>
            <person name="Pfister S."/>
            <person name="Riley R."/>
            <person name="Sitrit Y."/>
            <person name="Stielow J.B."/>
            <person name="Szollosi G."/>
            <person name="Zifcakova L."/>
            <person name="Stursova M."/>
            <person name="Spatafora J.W."/>
            <person name="Tedersoo L."/>
            <person name="Vaario L.M."/>
            <person name="Yamada A."/>
            <person name="Yan M."/>
            <person name="Wang P."/>
            <person name="Xu J."/>
            <person name="Bruns T."/>
            <person name="Baldrian P."/>
            <person name="Vilgalys R."/>
            <person name="Dunand C."/>
            <person name="Henrissat B."/>
            <person name="Grigoriev I.V."/>
            <person name="Hibbett D."/>
            <person name="Nagy L.G."/>
            <person name="Martin F.M."/>
        </authorList>
    </citation>
    <scope>NUCLEOTIDE SEQUENCE</scope>
    <source>
        <strain evidence="11">UH-Tt-Lm1</strain>
    </source>
</reference>
<feature type="repeat" description="ANK" evidence="6">
    <location>
        <begin position="116"/>
        <end position="148"/>
    </location>
</feature>
<dbReference type="Pfam" id="PF12796">
    <property type="entry name" value="Ank_2"/>
    <property type="match status" value="1"/>
</dbReference>
<dbReference type="PANTHER" id="PTHR24171">
    <property type="entry name" value="ANKYRIN REPEAT DOMAIN-CONTAINING PROTEIN 39-RELATED"/>
    <property type="match status" value="1"/>
</dbReference>
<dbReference type="Gene3D" id="1.25.40.20">
    <property type="entry name" value="Ankyrin repeat-containing domain"/>
    <property type="match status" value="2"/>
</dbReference>
<dbReference type="Pfam" id="PF13857">
    <property type="entry name" value="Ank_5"/>
    <property type="match status" value="1"/>
</dbReference>
<dbReference type="Pfam" id="PF13639">
    <property type="entry name" value="zf-RING_2"/>
    <property type="match status" value="1"/>
</dbReference>
<evidence type="ECO:0000256" key="6">
    <source>
        <dbReference type="PROSITE-ProRule" id="PRU00023"/>
    </source>
</evidence>
<dbReference type="Pfam" id="PF01363">
    <property type="entry name" value="FYVE"/>
    <property type="match status" value="1"/>
</dbReference>
<dbReference type="PROSITE" id="PS50297">
    <property type="entry name" value="ANK_REP_REGION"/>
    <property type="match status" value="2"/>
</dbReference>
<feature type="compositionally biased region" description="Low complexity" evidence="8">
    <location>
        <begin position="1"/>
        <end position="13"/>
    </location>
</feature>
<dbReference type="SUPFAM" id="SSF57850">
    <property type="entry name" value="RING/U-box"/>
    <property type="match status" value="1"/>
</dbReference>
<reference evidence="11" key="2">
    <citation type="submission" date="2020-11" db="EMBL/GenBank/DDBJ databases">
        <authorList>
            <consortium name="DOE Joint Genome Institute"/>
            <person name="Kuo A."/>
            <person name="Miyauchi S."/>
            <person name="Kiss E."/>
            <person name="Drula E."/>
            <person name="Kohler A."/>
            <person name="Sanchez-Garcia M."/>
            <person name="Andreopoulos B."/>
            <person name="Barry K.W."/>
            <person name="Bonito G."/>
            <person name="Buee M."/>
            <person name="Carver A."/>
            <person name="Chen C."/>
            <person name="Cichocki N."/>
            <person name="Clum A."/>
            <person name="Culley D."/>
            <person name="Crous P.W."/>
            <person name="Fauchery L."/>
            <person name="Girlanda M."/>
            <person name="Hayes R."/>
            <person name="Keri Z."/>
            <person name="Labutti K."/>
            <person name="Lipzen A."/>
            <person name="Lombard V."/>
            <person name="Magnuson J."/>
            <person name="Maillard F."/>
            <person name="Morin E."/>
            <person name="Murat C."/>
            <person name="Nolan M."/>
            <person name="Ohm R."/>
            <person name="Pangilinan J."/>
            <person name="Pereira M."/>
            <person name="Perotto S."/>
            <person name="Peter M."/>
            <person name="Riley R."/>
            <person name="Sitrit Y."/>
            <person name="Stielow B."/>
            <person name="Szollosi G."/>
            <person name="Zifcakova L."/>
            <person name="Stursova M."/>
            <person name="Spatafora J.W."/>
            <person name="Tedersoo L."/>
            <person name="Vaario L.-M."/>
            <person name="Yamada A."/>
            <person name="Yan M."/>
            <person name="Wang P."/>
            <person name="Xu J."/>
            <person name="Bruns T."/>
            <person name="Baldrian P."/>
            <person name="Vilgalys R."/>
            <person name="Henrissat B."/>
            <person name="Grigoriev I.V."/>
            <person name="Hibbett D."/>
            <person name="Nagy L.G."/>
            <person name="Martin F.M."/>
        </authorList>
    </citation>
    <scope>NUCLEOTIDE SEQUENCE</scope>
    <source>
        <strain evidence="11">UH-Tt-Lm1</strain>
    </source>
</reference>
<evidence type="ECO:0000259" key="10">
    <source>
        <dbReference type="PROSITE" id="PS50178"/>
    </source>
</evidence>
<dbReference type="PROSITE" id="PS50178">
    <property type="entry name" value="ZF_FYVE"/>
    <property type="match status" value="1"/>
</dbReference>
<feature type="compositionally biased region" description="Pro residues" evidence="8">
    <location>
        <begin position="14"/>
        <end position="24"/>
    </location>
</feature>
<dbReference type="SUPFAM" id="SSF48403">
    <property type="entry name" value="Ankyrin repeat"/>
    <property type="match status" value="1"/>
</dbReference>
<comment type="caution">
    <text evidence="11">The sequence shown here is derived from an EMBL/GenBank/DDBJ whole genome shotgun (WGS) entry which is preliminary data.</text>
</comment>
<name>A0A9P6HA43_9AGAM</name>
<dbReference type="InterPro" id="IPR000306">
    <property type="entry name" value="Znf_FYVE"/>
</dbReference>
<keyword evidence="1" id="KW-0479">Metal-binding</keyword>
<gene>
    <name evidence="11" type="ORF">BJ322DRAFT_1100696</name>
</gene>
<proteinExistence type="predicted"/>
<dbReference type="PROSITE" id="PS50089">
    <property type="entry name" value="ZF_RING_2"/>
    <property type="match status" value="1"/>
</dbReference>
<evidence type="ECO:0000313" key="12">
    <source>
        <dbReference type="Proteomes" id="UP000736335"/>
    </source>
</evidence>
<evidence type="ECO:0000256" key="8">
    <source>
        <dbReference type="SAM" id="MobiDB-lite"/>
    </source>
</evidence>
<keyword evidence="2" id="KW-0677">Repeat</keyword>
<evidence type="ECO:0000256" key="4">
    <source>
        <dbReference type="ARBA" id="ARBA00022833"/>
    </source>
</evidence>
<evidence type="ECO:0000256" key="1">
    <source>
        <dbReference type="ARBA" id="ARBA00022723"/>
    </source>
</evidence>
<evidence type="ECO:0008006" key="13">
    <source>
        <dbReference type="Google" id="ProtNLM"/>
    </source>
</evidence>
<dbReference type="InterPro" id="IPR001841">
    <property type="entry name" value="Znf_RING"/>
</dbReference>
<evidence type="ECO:0000256" key="3">
    <source>
        <dbReference type="ARBA" id="ARBA00022771"/>
    </source>
</evidence>
<evidence type="ECO:0000313" key="11">
    <source>
        <dbReference type="EMBL" id="KAF9782803.1"/>
    </source>
</evidence>
<dbReference type="InterPro" id="IPR013083">
    <property type="entry name" value="Znf_RING/FYVE/PHD"/>
</dbReference>
<feature type="repeat" description="ANK" evidence="6">
    <location>
        <begin position="191"/>
        <end position="224"/>
    </location>
</feature>
<dbReference type="CDD" id="cd16489">
    <property type="entry name" value="mRING-CH-C4HC2H_ZNRF"/>
    <property type="match status" value="1"/>
</dbReference>
<dbReference type="InterPro" id="IPR002110">
    <property type="entry name" value="Ankyrin_rpt"/>
</dbReference>
<keyword evidence="4" id="KW-0862">Zinc</keyword>
<dbReference type="Gene3D" id="3.30.40.10">
    <property type="entry name" value="Zinc/RING finger domain, C3HC4 (zinc finger)"/>
    <property type="match status" value="2"/>
</dbReference>
<dbReference type="SMART" id="SM00184">
    <property type="entry name" value="RING"/>
    <property type="match status" value="1"/>
</dbReference>
<evidence type="ECO:0000256" key="7">
    <source>
        <dbReference type="PROSITE-ProRule" id="PRU00175"/>
    </source>
</evidence>
<evidence type="ECO:0000256" key="2">
    <source>
        <dbReference type="ARBA" id="ARBA00022737"/>
    </source>
</evidence>
<feature type="domain" description="RING-type" evidence="9">
    <location>
        <begin position="838"/>
        <end position="878"/>
    </location>
</feature>
<dbReference type="InterPro" id="IPR017455">
    <property type="entry name" value="Znf_FYVE-rel"/>
</dbReference>
<dbReference type="InterPro" id="IPR036770">
    <property type="entry name" value="Ankyrin_rpt-contain_sf"/>
</dbReference>
<dbReference type="EMBL" id="WIUZ02000011">
    <property type="protein sequence ID" value="KAF9782803.1"/>
    <property type="molecule type" value="Genomic_DNA"/>
</dbReference>
<dbReference type="Pfam" id="PF00023">
    <property type="entry name" value="Ank"/>
    <property type="match status" value="1"/>
</dbReference>
<sequence>MSTPAPASSSNSPLPLPPPPPPLKQKPTQAQLEALYAAASSKDLPLLQRLFRNACQNEDVEEFGLANDAAVRTGLTALHAAASRGYLEIVKWRELVSLQTPIRADCGAMPDMEDKEGETAVHKAALNGHLEVIQYLLPERADVHCQDGDGWTALHNACSKGYLDIVRWLCETGGAAEKIDDIPGVDVRSKGGWTPLMNAASKGHLPIVLYLLNKQTANPLVRNNWGETAYDAAAAVFEIWICEVLQKTEAEKWRNSPTTFDPLAVHTTVPLILYEYQRLDTRLKTLAVTGGRPRFSHSGLGRHGRRSPFELRLPKADPANGKKEVPAWRSDVQLPLRENPWTLPIPGSQDGSDWTLDVTHPNADAEDGWQYSSSSDSPDEEWVADQPPQLQRLMTGAGAVAVGLSGQSANRPSGSRSTSVTAQSWIRRRRWVRVMRRRLDIPPLPFLEPDGKMYHFTADGHLVPFMEPSVNEDNEESGQELSTMPSTGLSSAQDYVARARYHAGNSAETPIELISAVEARRAIAKLVRATTELRQGILSDEDVERKTQAEVLLNAYIRELERRRMAAGAQGLLISGNDEEVEYDSESEGSFHYAGADSVDSAPSMSSQRTQSMDYFTRSPVSRGPTDLTPHLSQAPEFRVPTHEVPQKVVTPRWTPPTPHSVHATWERDESVRDCRECRRRFNFLNRRHCRRCGRIFCDRCSSQRALLDPSSVIHDPAVPIPPTHAAVSHRVCVSCYEELNATVPTVMQRSTSLERIVIAQERLSVPSPTRRQQSSSQLSDLAECPVCNENLEDLGPPSVQELHVKQCLEGGAGTSTQSARYLVYRLPQESTLIGVECVICLEEFKEGSMIARLSCLCSFHNVCLSSWLQRGRNCPVHAR</sequence>
<feature type="region of interest" description="Disordered" evidence="8">
    <location>
        <begin position="362"/>
        <end position="383"/>
    </location>
</feature>
<feature type="region of interest" description="Disordered" evidence="8">
    <location>
        <begin position="294"/>
        <end position="325"/>
    </location>
</feature>
<organism evidence="11 12">
    <name type="scientific">Thelephora terrestris</name>
    <dbReference type="NCBI Taxonomy" id="56493"/>
    <lineage>
        <taxon>Eukaryota</taxon>
        <taxon>Fungi</taxon>
        <taxon>Dikarya</taxon>
        <taxon>Basidiomycota</taxon>
        <taxon>Agaricomycotina</taxon>
        <taxon>Agaricomycetes</taxon>
        <taxon>Thelephorales</taxon>
        <taxon>Thelephoraceae</taxon>
        <taxon>Thelephora</taxon>
    </lineage>
</organism>
<keyword evidence="5 6" id="KW-0040">ANK repeat</keyword>
<protein>
    <recommendedName>
        <fullName evidence="13">FYVE-type domain-containing protein</fullName>
    </recommendedName>
</protein>
<dbReference type="Proteomes" id="UP000736335">
    <property type="component" value="Unassembled WGS sequence"/>
</dbReference>
<feature type="compositionally biased region" description="Basic and acidic residues" evidence="8">
    <location>
        <begin position="307"/>
        <end position="325"/>
    </location>
</feature>
<feature type="region of interest" description="Disordered" evidence="8">
    <location>
        <begin position="580"/>
        <end position="607"/>
    </location>
</feature>
<accession>A0A9P6HA43</accession>
<dbReference type="SMART" id="SM00064">
    <property type="entry name" value="FYVE"/>
    <property type="match status" value="1"/>
</dbReference>
<dbReference type="PROSITE" id="PS50088">
    <property type="entry name" value="ANK_REPEAT"/>
    <property type="match status" value="3"/>
</dbReference>
<feature type="repeat" description="ANK" evidence="6">
    <location>
        <begin position="149"/>
        <end position="181"/>
    </location>
</feature>
<feature type="region of interest" description="Disordered" evidence="8">
    <location>
        <begin position="1"/>
        <end position="28"/>
    </location>
</feature>
<keyword evidence="12" id="KW-1185">Reference proteome</keyword>
<evidence type="ECO:0000256" key="5">
    <source>
        <dbReference type="ARBA" id="ARBA00023043"/>
    </source>
</evidence>